<dbReference type="SUPFAM" id="SSF50998">
    <property type="entry name" value="Quinoprotein alcohol dehydrogenase-like"/>
    <property type="match status" value="1"/>
</dbReference>
<dbReference type="PANTHER" id="PTHR32305:SF15">
    <property type="entry name" value="PROTEIN RHSA-RELATED"/>
    <property type="match status" value="1"/>
</dbReference>
<keyword evidence="1" id="KW-0732">Signal</keyword>
<evidence type="ECO:0008006" key="4">
    <source>
        <dbReference type="Google" id="ProtNLM"/>
    </source>
</evidence>
<gene>
    <name evidence="2" type="ORF">J7I43_02975</name>
</gene>
<dbReference type="InterPro" id="IPR011047">
    <property type="entry name" value="Quinoprotein_ADH-like_sf"/>
</dbReference>
<accession>A0ABS3Y8Z9</accession>
<dbReference type="PANTHER" id="PTHR32305">
    <property type="match status" value="1"/>
</dbReference>
<evidence type="ECO:0000313" key="2">
    <source>
        <dbReference type="EMBL" id="MBO9151154.1"/>
    </source>
</evidence>
<reference evidence="3" key="1">
    <citation type="submission" date="2021-03" db="EMBL/GenBank/DDBJ databases">
        <title>Assistant Professor.</title>
        <authorList>
            <person name="Huq M.A."/>
        </authorList>
    </citation>
    <scope>NUCLEOTIDE SEQUENCE [LARGE SCALE GENOMIC DNA]</scope>
    <source>
        <strain evidence="3">MAH-28</strain>
    </source>
</reference>
<keyword evidence="3" id="KW-1185">Reference proteome</keyword>
<evidence type="ECO:0000313" key="3">
    <source>
        <dbReference type="Proteomes" id="UP000679126"/>
    </source>
</evidence>
<feature type="signal peptide" evidence="1">
    <location>
        <begin position="1"/>
        <end position="27"/>
    </location>
</feature>
<sequence>MKLFLQKHPLVVALLAFFMLAATTAGAQHRKSIVLKKTLDGAAGQLVKDSVLEVFDSAFYNPALAGKLDTPYNVRNIITFRINEYSSKYIPANFQATASVRLYYYGGGSVHDSVDRTLVINYDTLQPYTMRNSFVFNNAHRVKVKVLDLAAPVEMIDILQLDNEMEVQPQYRLSCTGDAIRTISFNMPSGETPDELQVYWPVVQGADAYDLEWAYVDSSTLASLRFGQPVDPARVFDNNATRVSITDNAYVIPLMFDGNGKLFFRVRAIQVKAGEQRVETAWSSQFTGGTGEFSFEGHERKLNWQASITFAENGKKSVVAEYFDGSLRNRQVVTKDNTSQTTVVTESFYDYQGRPVIQVLPAPTLNTIIKYTPLFNRDINGAEYDKDHYDYIAGTEEYLTGSAAPMGKSSGASQYYSDNNPLKSSGVHQFIPDAGGRPFAETEYTQDNTGRVSREGGLGPTFKLGSNHETKYFYTTPTQEELDALFGTEAGLAYHYFKNTVMDPNGQVAVNYQDMQGRTVATALVGSPESASLDDLPTKDEIEVTDSLSGDGKNMIREMSIESRNSQTVAKAGVYSFKYRLIPPVFSKKDCNNNTVCYNGIYDLRIRITDDVDNLHLGGRPFDTIIRNFHPDSLLVNCSAPQPIEVDFTIYLERGSYDIAKTLSVNQEVLQYYRDSVFGFSNICTTQEELIEQEKIEQRTAACVPDCQSCLDGIGDWASFRSRYMSEAGIPVADTVFYRSEALVAYNNAIAACDDLCGKANIIDKMRQFMVMDMMAPSGQYAGLENRDKLHNIFYQSSPGVLPAYKQAGILYTDENGRKDTVVDPLTGSRWIPQQLTPESFNSMFRASWAENLLRFHPEYCRLLEYEKFRQSIDWEKRFEATDTYHEAKALGYLNPTGLDSVPFPKGSDPLAVTHQNALNMSLNGPFAGYSAWSTAGAMVSCGPKDKDCLYANRRPQFAFDSIAKCAADLDMAWRHFRGMYLNARKDIIGKAVNSVSCGSTAVELTLMGYQARIQDRASMLSQSGVGDLTGTNQSEAALKQEADQREQQMYSDNCDAWVTAWVQQLAPCNYPQADLDNVIIPRLKEVCRQGADRDHPRGAGTVRPTSTYRYRSFEDVINEYNVQHGIANSLRCNPQLITMPLPYGKQPPGGDKLSYTRPEDCECRTLQAFSQEYNKLKTSADSTFAAYLNRTRKINVSQANLNILLDACSPGGMADCNFLPSPVSIPVVIQCRTAPPCVSCEEVKTAFQQYLGEYPSFAPDYVTNDSAQAAKNDLFTRYMNNRFGYSKQGWEYVHFMDSCDVPHPVHSEMVCIAGDSASRKLVSAYTNGGNNVINDIQRTADNGYILAGSTTGRGAGGKDGYLVKTDSLGNFRWAKTFGAEMDDEFARLKTTADGGFIITGNTFSYCYDRGAATILKLDSAGNIEWNRVIDFGQTHGAKGVDILPLQNGNFGFAGLRNSTAANTDWLMGVFSAYGEMKWLNRVGYIAPRQEINILEHNDTLIAAASVRETANYDVLLIRMNKNTGTLIQLAQFDVEGKDNIVTGFLKIPNGYKIAMVNMTGMGSTNGNGVLMDVTSGNFIMNITRLDNPGSLDLRSFTVSPALDGGYYAAQSNQDVYWHKLRTDNSVQWTRQSRNGGTDRIRRILQDPDGTLAGAGEYNEQSALLMLAGADGRSGCLDTVAALSSANITYAGARTATYFQEVVAISTNQVSTVNVIETAVTPERLVMNCPGMDSCYEVSDRIMLCGNAAPVFPPVALENITACADSTYFAVSAGSVKYKNYVDSVKNDFVAGYINTALSAKALEQFSVTYTSAEYHYTLYYYDQAGNLVKTVPPAGVNKRRERSWLDSVAAARKAGEWLVPGHTMATEFRYNTLNKVIARKSPDAGLSRFWYDKLVRLVISQDAEQLLANNYSYSLYDFIGRTTETGEVTSSTPMTESISRNNDMFGQWLADGAGSKTQIKKIVYDVPHTPFAGLALNAENLRNRVSWSAVYDNAADLAAGERASGSFYDYDILGNVKTLIQDYNSKTTSDHSNRFKTITYQYDLLNGNVQQINYQPGQADAFYHRYSFDAEDNLINVETSRDSVYWENDAYYLFYRHGLLARAVLGQQQVQGLDYAYTLQGWLKGMNATTLKPEFDMGGDGNPGGITAEDAIGFSLNYFGNEDYQPVNSGKTPFALLGSATSPMYNGGISAISVNIPKLGEPLLYLYRYDALNRLTKYDVSRNLNSNNNTWSPVAVPDFAERIAYDPNGNILGYKRNGNHTWMNKPLGMDSLRYHYKPGTNQLDYITDSIPGAAYAEDIDQQEAGNYLYDKVGNLIADQQAGVNIEWNTSGKVSKVTKTDGTVIEYKYDFSGRRIGKVINGKETRYIRDAGGNVLSLYVEDDSQFNSGKLTQREVYLYGNGRLGVVNVNLDVETGEGNNVVPLPALGTGFNSSFARREKIFELSNHLGNVLATITDRKIGITAGDGMISSYRPDILSAQDYYPFGMQMIGRGFETDKYRYGFNGQEKADDLNGDGNVYTAEFWEYDSRIGRRWNIDPVFKEWESPYAAFSNSPIDRVDVNGDSDTASAARISMYKSVMDYSLKRMEELGISYQKYTDAINQMKSLLNQKNVVDLGMFWNPYYWVPDMASGAVFGSQTDYMAAQISARLTELHGIIQEYNNEYLNYSYAAQSLKMEVQDARHLEVEGVVHQKLSGVGGTTARVLAGAKMLNLNTHAAEGAFVLYEIIVDGQTFKFGIADAGRIRKTGEFKGLPVRLAQQLAKIKKYAPHLEVIHKMSEVYNVTKGAMIDIETTAIAAHARKFGVPIGNVAHIKNFVGSFGRAGLSARAISALSKFLKF</sequence>
<protein>
    <recommendedName>
        <fullName evidence="4">RHS repeat-associated core domain-containing protein</fullName>
    </recommendedName>
</protein>
<organism evidence="2 3">
    <name type="scientific">Chitinophaga chungangae</name>
    <dbReference type="NCBI Taxonomy" id="2821488"/>
    <lineage>
        <taxon>Bacteria</taxon>
        <taxon>Pseudomonadati</taxon>
        <taxon>Bacteroidota</taxon>
        <taxon>Chitinophagia</taxon>
        <taxon>Chitinophagales</taxon>
        <taxon>Chitinophagaceae</taxon>
        <taxon>Chitinophaga</taxon>
    </lineage>
</organism>
<dbReference type="RefSeq" id="WP_209143073.1">
    <property type="nucleotide sequence ID" value="NZ_JAGHKP010000001.1"/>
</dbReference>
<proteinExistence type="predicted"/>
<dbReference type="InterPro" id="IPR006530">
    <property type="entry name" value="YD"/>
</dbReference>
<comment type="caution">
    <text evidence="2">The sequence shown here is derived from an EMBL/GenBank/DDBJ whole genome shotgun (WGS) entry which is preliminary data.</text>
</comment>
<name>A0ABS3Y8Z9_9BACT</name>
<evidence type="ECO:0000256" key="1">
    <source>
        <dbReference type="SAM" id="SignalP"/>
    </source>
</evidence>
<dbReference type="InterPro" id="IPR050708">
    <property type="entry name" value="T6SS_VgrG/RHS"/>
</dbReference>
<dbReference type="EMBL" id="JAGHKP010000001">
    <property type="protein sequence ID" value="MBO9151154.1"/>
    <property type="molecule type" value="Genomic_DNA"/>
</dbReference>
<feature type="chain" id="PRO_5045796643" description="RHS repeat-associated core domain-containing protein" evidence="1">
    <location>
        <begin position="28"/>
        <end position="2838"/>
    </location>
</feature>
<dbReference type="Gene3D" id="2.180.10.10">
    <property type="entry name" value="RHS repeat-associated core"/>
    <property type="match status" value="1"/>
</dbReference>
<dbReference type="Proteomes" id="UP000679126">
    <property type="component" value="Unassembled WGS sequence"/>
</dbReference>
<dbReference type="NCBIfam" id="TIGR01643">
    <property type="entry name" value="YD_repeat_2x"/>
    <property type="match status" value="1"/>
</dbReference>